<reference evidence="3 4" key="1">
    <citation type="submission" date="2023-07" db="EMBL/GenBank/DDBJ databases">
        <title>Sorghum-associated microbial communities from plants grown in Nebraska, USA.</title>
        <authorList>
            <person name="Schachtman D."/>
        </authorList>
    </citation>
    <scope>NUCLEOTIDE SEQUENCE [LARGE SCALE GENOMIC DNA]</scope>
    <source>
        <strain evidence="3 4">BE310</strain>
    </source>
</reference>
<proteinExistence type="predicted"/>
<protein>
    <submittedName>
        <fullName evidence="3">AcrR family transcriptional regulator</fullName>
    </submittedName>
</protein>
<evidence type="ECO:0000256" key="1">
    <source>
        <dbReference type="SAM" id="Coils"/>
    </source>
</evidence>
<evidence type="ECO:0000256" key="2">
    <source>
        <dbReference type="SAM" id="MobiDB-lite"/>
    </source>
</evidence>
<organism evidence="3 4">
    <name type="scientific">Pelomonas aquatica</name>
    <dbReference type="NCBI Taxonomy" id="431058"/>
    <lineage>
        <taxon>Bacteria</taxon>
        <taxon>Pseudomonadati</taxon>
        <taxon>Pseudomonadota</taxon>
        <taxon>Betaproteobacteria</taxon>
        <taxon>Burkholderiales</taxon>
        <taxon>Sphaerotilaceae</taxon>
        <taxon>Roseateles</taxon>
    </lineage>
</organism>
<keyword evidence="4" id="KW-1185">Reference proteome</keyword>
<dbReference type="InterPro" id="IPR009057">
    <property type="entry name" value="Homeodomain-like_sf"/>
</dbReference>
<dbReference type="Proteomes" id="UP001180536">
    <property type="component" value="Unassembled WGS sequence"/>
</dbReference>
<sequence length="159" mass="17281">MTAPFNAKAQTGVRSPGALGHGQSPSCSPQTVQQRNREKTRDALLSALASVGVEGRKVTITAVAEAAGVTPALVHNTYPDIAEAIRQQAGKSSRQQRDNKIQQLAECTARNRELRLELDAALRDIRQLASINETLRQEIATLRALVSDKVAMLDSNQRR</sequence>
<feature type="compositionally biased region" description="Polar residues" evidence="2">
    <location>
        <begin position="23"/>
        <end position="34"/>
    </location>
</feature>
<evidence type="ECO:0000313" key="3">
    <source>
        <dbReference type="EMBL" id="MDR7298261.1"/>
    </source>
</evidence>
<name>A0ABU1ZDY8_9BURK</name>
<keyword evidence="1" id="KW-0175">Coiled coil</keyword>
<gene>
    <name evidence="3" type="ORF">J2X16_003624</name>
</gene>
<dbReference type="SUPFAM" id="SSF46689">
    <property type="entry name" value="Homeodomain-like"/>
    <property type="match status" value="1"/>
</dbReference>
<evidence type="ECO:0000313" key="4">
    <source>
        <dbReference type="Proteomes" id="UP001180536"/>
    </source>
</evidence>
<accession>A0ABU1ZDY8</accession>
<dbReference type="Gene3D" id="1.10.357.10">
    <property type="entry name" value="Tetracycline Repressor, domain 2"/>
    <property type="match status" value="1"/>
</dbReference>
<feature type="region of interest" description="Disordered" evidence="2">
    <location>
        <begin position="1"/>
        <end position="39"/>
    </location>
</feature>
<dbReference type="EMBL" id="JAVDXQ010000005">
    <property type="protein sequence ID" value="MDR7298261.1"/>
    <property type="molecule type" value="Genomic_DNA"/>
</dbReference>
<feature type="coiled-coil region" evidence="1">
    <location>
        <begin position="97"/>
        <end position="145"/>
    </location>
</feature>
<comment type="caution">
    <text evidence="3">The sequence shown here is derived from an EMBL/GenBank/DDBJ whole genome shotgun (WGS) entry which is preliminary data.</text>
</comment>